<proteinExistence type="predicted"/>
<dbReference type="Pfam" id="PF13229">
    <property type="entry name" value="Beta_helix"/>
    <property type="match status" value="1"/>
</dbReference>
<dbReference type="InterPro" id="IPR006626">
    <property type="entry name" value="PbH1"/>
</dbReference>
<sequence>MENVHVSIEKYINLVSNRTDPRSEWDWTEAFDALMNDPAVQVFLPPGAYRVRFPKAITKLKTINGEGATLYSRGALNLEAHGIRIIGLTIAGKTPNGIQLSEGHGITLLGVNNIEIIRCNLQDINQNAIQFSNQVNYSSNIKIDSCTINNIGINTTNIQTEGMGIYIQHAKNVLITNSVISRTYGQSGIMIQKANTVAVEHTLIEDTKYRGIQTFAGTSSTDVTDVINNIIIFRCTIRRTGELNQTGNGLATNGIFIRNPKGRPEDVRITHTLIEYCGENFIEGTFDAQFNTFKFSGWYDSLETPSKEGLYPHSRAIIANNKIISAKKEGVKLFGNRVDVIVQGNLIIDSGISGVLVQAHGAGAIATGIIVVDNIIRDTTKQTVRGVELVASQGGVLDTVNIINERNHVLGVS</sequence>
<dbReference type="Gene3D" id="2.160.20.10">
    <property type="entry name" value="Single-stranded right-handed beta-helix, Pectin lyase-like"/>
    <property type="match status" value="1"/>
</dbReference>
<evidence type="ECO:0000259" key="1">
    <source>
        <dbReference type="Pfam" id="PF13229"/>
    </source>
</evidence>
<dbReference type="SMART" id="SM00710">
    <property type="entry name" value="PbH1"/>
    <property type="match status" value="9"/>
</dbReference>
<feature type="domain" description="Right handed beta helix" evidence="1">
    <location>
        <begin position="105"/>
        <end position="277"/>
    </location>
</feature>
<dbReference type="AlphaFoldDB" id="A0A2W0CIX0"/>
<dbReference type="SUPFAM" id="SSF51126">
    <property type="entry name" value="Pectin lyase-like"/>
    <property type="match status" value="1"/>
</dbReference>
<dbReference type="InterPro" id="IPR011050">
    <property type="entry name" value="Pectin_lyase_fold/virulence"/>
</dbReference>
<gene>
    <name evidence="2" type="ORF">PIL02S_04446</name>
</gene>
<evidence type="ECO:0000313" key="2">
    <source>
        <dbReference type="EMBL" id="PYY27778.1"/>
    </source>
</evidence>
<name>A0A2W0CIX0_9BACL</name>
<dbReference type="RefSeq" id="WP_181429882.1">
    <property type="nucleotide sequence ID" value="NZ_PRLG01000021.1"/>
</dbReference>
<reference evidence="2 3" key="1">
    <citation type="submission" date="2018-01" db="EMBL/GenBank/DDBJ databases">
        <title>Genome sequence of the PGP bacterium Paenibacillus illinoisensis E3.</title>
        <authorList>
            <person name="Rolli E."/>
            <person name="Marasco R."/>
            <person name="Bessem C."/>
            <person name="Michoud G."/>
            <person name="Gaiarsa S."/>
            <person name="Borin S."/>
            <person name="Daffonchio D."/>
        </authorList>
    </citation>
    <scope>NUCLEOTIDE SEQUENCE [LARGE SCALE GENOMIC DNA]</scope>
    <source>
        <strain evidence="2 3">E3</strain>
    </source>
</reference>
<dbReference type="InterPro" id="IPR012334">
    <property type="entry name" value="Pectin_lyas_fold"/>
</dbReference>
<accession>A0A2W0CIX0</accession>
<dbReference type="Proteomes" id="UP000247459">
    <property type="component" value="Unassembled WGS sequence"/>
</dbReference>
<organism evidence="2 3">
    <name type="scientific">Paenibacillus illinoisensis</name>
    <dbReference type="NCBI Taxonomy" id="59845"/>
    <lineage>
        <taxon>Bacteria</taxon>
        <taxon>Bacillati</taxon>
        <taxon>Bacillota</taxon>
        <taxon>Bacilli</taxon>
        <taxon>Bacillales</taxon>
        <taxon>Paenibacillaceae</taxon>
        <taxon>Paenibacillus</taxon>
    </lineage>
</organism>
<comment type="caution">
    <text evidence="2">The sequence shown here is derived from an EMBL/GenBank/DDBJ whole genome shotgun (WGS) entry which is preliminary data.</text>
</comment>
<evidence type="ECO:0000313" key="3">
    <source>
        <dbReference type="Proteomes" id="UP000247459"/>
    </source>
</evidence>
<protein>
    <recommendedName>
        <fullName evidence="1">Right handed beta helix domain-containing protein</fullName>
    </recommendedName>
</protein>
<dbReference type="EMBL" id="PRLG01000021">
    <property type="protein sequence ID" value="PYY27778.1"/>
    <property type="molecule type" value="Genomic_DNA"/>
</dbReference>
<dbReference type="InterPro" id="IPR039448">
    <property type="entry name" value="Beta_helix"/>
</dbReference>